<dbReference type="EMBL" id="BQNB010016257">
    <property type="protein sequence ID" value="GJT49668.1"/>
    <property type="molecule type" value="Genomic_DNA"/>
</dbReference>
<comment type="caution">
    <text evidence="1">The sequence shown here is derived from an EMBL/GenBank/DDBJ whole genome shotgun (WGS) entry which is preliminary data.</text>
</comment>
<dbReference type="PROSITE" id="PS51257">
    <property type="entry name" value="PROKAR_LIPOPROTEIN"/>
    <property type="match status" value="1"/>
</dbReference>
<sequence length="77" mass="8395">MTSGLRDPRQANMVNDDVGYVSNGMSGGSCYDLEVNLVERLTMDKSCIWAKSATADIKGEGDVIFEGMTIRREKSSS</sequence>
<proteinExistence type="predicted"/>
<gene>
    <name evidence="1" type="ORF">Tco_0975825</name>
</gene>
<name>A0ABQ5EFH5_9ASTR</name>
<dbReference type="Proteomes" id="UP001151760">
    <property type="component" value="Unassembled WGS sequence"/>
</dbReference>
<accession>A0ABQ5EFH5</accession>
<protein>
    <submittedName>
        <fullName evidence="1">Uncharacterized protein</fullName>
    </submittedName>
</protein>
<evidence type="ECO:0000313" key="1">
    <source>
        <dbReference type="EMBL" id="GJT49668.1"/>
    </source>
</evidence>
<keyword evidence="2" id="KW-1185">Reference proteome</keyword>
<reference evidence="1" key="2">
    <citation type="submission" date="2022-01" db="EMBL/GenBank/DDBJ databases">
        <authorList>
            <person name="Yamashiro T."/>
            <person name="Shiraishi A."/>
            <person name="Satake H."/>
            <person name="Nakayama K."/>
        </authorList>
    </citation>
    <scope>NUCLEOTIDE SEQUENCE</scope>
</reference>
<organism evidence="1 2">
    <name type="scientific">Tanacetum coccineum</name>
    <dbReference type="NCBI Taxonomy" id="301880"/>
    <lineage>
        <taxon>Eukaryota</taxon>
        <taxon>Viridiplantae</taxon>
        <taxon>Streptophyta</taxon>
        <taxon>Embryophyta</taxon>
        <taxon>Tracheophyta</taxon>
        <taxon>Spermatophyta</taxon>
        <taxon>Magnoliopsida</taxon>
        <taxon>eudicotyledons</taxon>
        <taxon>Gunneridae</taxon>
        <taxon>Pentapetalae</taxon>
        <taxon>asterids</taxon>
        <taxon>campanulids</taxon>
        <taxon>Asterales</taxon>
        <taxon>Asteraceae</taxon>
        <taxon>Asteroideae</taxon>
        <taxon>Anthemideae</taxon>
        <taxon>Anthemidinae</taxon>
        <taxon>Tanacetum</taxon>
    </lineage>
</organism>
<evidence type="ECO:0000313" key="2">
    <source>
        <dbReference type="Proteomes" id="UP001151760"/>
    </source>
</evidence>
<reference evidence="1" key="1">
    <citation type="journal article" date="2022" name="Int. J. Mol. Sci.">
        <title>Draft Genome of Tanacetum Coccineum: Genomic Comparison of Closely Related Tanacetum-Family Plants.</title>
        <authorList>
            <person name="Yamashiro T."/>
            <person name="Shiraishi A."/>
            <person name="Nakayama K."/>
            <person name="Satake H."/>
        </authorList>
    </citation>
    <scope>NUCLEOTIDE SEQUENCE</scope>
</reference>